<dbReference type="InterPro" id="IPR037053">
    <property type="entry name" value="Phage_tail_collar_dom_sf"/>
</dbReference>
<evidence type="ECO:0000313" key="2">
    <source>
        <dbReference type="EMBL" id="RFZ91026.1"/>
    </source>
</evidence>
<dbReference type="Proteomes" id="UP000264217">
    <property type="component" value="Unassembled WGS sequence"/>
</dbReference>
<proteinExistence type="predicted"/>
<dbReference type="AlphaFoldDB" id="A0A372NQ16"/>
<accession>A0A372NQ16</accession>
<organism evidence="2 3">
    <name type="scientific">Mucilaginibacter conchicola</name>
    <dbReference type="NCBI Taxonomy" id="2303333"/>
    <lineage>
        <taxon>Bacteria</taxon>
        <taxon>Pseudomonadati</taxon>
        <taxon>Bacteroidota</taxon>
        <taxon>Sphingobacteriia</taxon>
        <taxon>Sphingobacteriales</taxon>
        <taxon>Sphingobacteriaceae</taxon>
        <taxon>Mucilaginibacter</taxon>
    </lineage>
</organism>
<name>A0A372NQ16_9SPHI</name>
<protein>
    <submittedName>
        <fullName evidence="2">Phage tail protein</fullName>
    </submittedName>
</protein>
<dbReference type="EMBL" id="QWDC01000003">
    <property type="protein sequence ID" value="RFZ91026.1"/>
    <property type="molecule type" value="Genomic_DNA"/>
</dbReference>
<dbReference type="InterPro" id="IPR011083">
    <property type="entry name" value="Phage_tail_collar_dom"/>
</dbReference>
<dbReference type="Gene3D" id="3.90.1340.10">
    <property type="entry name" value="Phage tail collar domain"/>
    <property type="match status" value="1"/>
</dbReference>
<evidence type="ECO:0000313" key="3">
    <source>
        <dbReference type="Proteomes" id="UP000264217"/>
    </source>
</evidence>
<sequence length="178" mass="18580">MEPFVGEIKIFAGTFAPQGWFFCQGQTLPISQYQALFSLIGISYGGDGTQTFRLPNLGGTSPIGTGQGRTGSTYQMGQMGGNESVTLTAQQMPAHTHTVAINTEAPSTGLGDGAYLGYNANTETGDPIPFYSATATAGKTLNPQAVSVAGGSQAVNVQPPYLAMNYIIAWTGVYPSRP</sequence>
<evidence type="ECO:0000259" key="1">
    <source>
        <dbReference type="Pfam" id="PF07484"/>
    </source>
</evidence>
<feature type="domain" description="Phage tail collar" evidence="1">
    <location>
        <begin position="6"/>
        <end position="61"/>
    </location>
</feature>
<dbReference type="SUPFAM" id="SSF88874">
    <property type="entry name" value="Receptor-binding domain of short tail fibre protein gp12"/>
    <property type="match status" value="1"/>
</dbReference>
<dbReference type="Pfam" id="PF07484">
    <property type="entry name" value="Collar"/>
    <property type="match status" value="1"/>
</dbReference>
<keyword evidence="3" id="KW-1185">Reference proteome</keyword>
<dbReference type="RefSeq" id="WP_117393228.1">
    <property type="nucleotide sequence ID" value="NZ_QWDC01000003.1"/>
</dbReference>
<gene>
    <name evidence="2" type="ORF">D0C36_18965</name>
</gene>
<reference evidence="2 3" key="1">
    <citation type="submission" date="2018-08" db="EMBL/GenBank/DDBJ databases">
        <title>Mucilaginibacter sp. MYSH2.</title>
        <authorList>
            <person name="Seo T."/>
        </authorList>
    </citation>
    <scope>NUCLEOTIDE SEQUENCE [LARGE SCALE GENOMIC DNA]</scope>
    <source>
        <strain evidence="2 3">MYSH2</strain>
    </source>
</reference>
<dbReference type="OrthoDB" id="9810174at2"/>
<comment type="caution">
    <text evidence="2">The sequence shown here is derived from an EMBL/GenBank/DDBJ whole genome shotgun (WGS) entry which is preliminary data.</text>
</comment>